<dbReference type="EMBL" id="JAVFWL010000004">
    <property type="protein sequence ID" value="KAK6750311.1"/>
    <property type="molecule type" value="Genomic_DNA"/>
</dbReference>
<evidence type="ECO:0000256" key="5">
    <source>
        <dbReference type="ARBA" id="ARBA00022475"/>
    </source>
</evidence>
<evidence type="ECO:0000256" key="11">
    <source>
        <dbReference type="ARBA" id="ARBA00022833"/>
    </source>
</evidence>
<evidence type="ECO:0000256" key="6">
    <source>
        <dbReference type="ARBA" id="ARBA00022553"/>
    </source>
</evidence>
<evidence type="ECO:0000256" key="31">
    <source>
        <dbReference type="ARBA" id="ARBA00049320"/>
    </source>
</evidence>
<proteinExistence type="inferred from homology"/>
<reference evidence="34 35" key="1">
    <citation type="submission" date="2023-08" db="EMBL/GenBank/DDBJ databases">
        <title>A Necator americanus chromosomal reference genome.</title>
        <authorList>
            <person name="Ilik V."/>
            <person name="Petrzelkova K.J."/>
            <person name="Pardy F."/>
            <person name="Fuh T."/>
            <person name="Niatou-Singa F.S."/>
            <person name="Gouil Q."/>
            <person name="Baker L."/>
            <person name="Ritchie M.E."/>
            <person name="Jex A.R."/>
            <person name="Gazzola D."/>
            <person name="Li H."/>
            <person name="Toshio Fujiwara R."/>
            <person name="Zhan B."/>
            <person name="Aroian R.V."/>
            <person name="Pafco B."/>
            <person name="Schwarz E.M."/>
        </authorList>
    </citation>
    <scope>NUCLEOTIDE SEQUENCE [LARGE SCALE GENOMIC DNA]</scope>
    <source>
        <strain evidence="34 35">Aroian</strain>
        <tissue evidence="34">Whole animal</tissue>
    </source>
</reference>
<comment type="function">
    <text evidence="20">Choline-specific glycerophosphodiesterase that hydrolyzes glycerophosphocholine (GPC) and lysophosphatidylcholine (LPC) and contributes to supplying choline to the cells. Has a preference for LPC with short (12:0 and 14:0) or polyunsaturated (18:2 and 20:4) fatty acids. In vitro, hydrolyzes only choline-containing lysophospholipids, such as sphingosylphosphorylcholine (SPC), platelet-activating factor (PAF) and lysoPAF, but not other lysophospholipids.</text>
</comment>
<gene>
    <name evidence="34" type="primary">Necator_chrIV.g15638</name>
    <name evidence="34" type="ORF">RB195_002343</name>
</gene>
<keyword evidence="6" id="KW-0597">Phosphoprotein</keyword>
<evidence type="ECO:0000256" key="24">
    <source>
        <dbReference type="ARBA" id="ARBA00047494"/>
    </source>
</evidence>
<organism evidence="34 35">
    <name type="scientific">Necator americanus</name>
    <name type="common">Human hookworm</name>
    <dbReference type="NCBI Taxonomy" id="51031"/>
    <lineage>
        <taxon>Eukaryota</taxon>
        <taxon>Metazoa</taxon>
        <taxon>Ecdysozoa</taxon>
        <taxon>Nematoda</taxon>
        <taxon>Chromadorea</taxon>
        <taxon>Rhabditida</taxon>
        <taxon>Rhabditina</taxon>
        <taxon>Rhabditomorpha</taxon>
        <taxon>Strongyloidea</taxon>
        <taxon>Ancylostomatidae</taxon>
        <taxon>Bunostominae</taxon>
        <taxon>Necator</taxon>
    </lineage>
</organism>
<keyword evidence="8" id="KW-0479">Metal-binding</keyword>
<keyword evidence="12" id="KW-0442">Lipid degradation</keyword>
<feature type="transmembrane region" description="Helical" evidence="32">
    <location>
        <begin position="446"/>
        <end position="464"/>
    </location>
</feature>
<dbReference type="InterPro" id="IPR017850">
    <property type="entry name" value="Alkaline_phosphatase_core_sf"/>
</dbReference>
<evidence type="ECO:0000256" key="19">
    <source>
        <dbReference type="ARBA" id="ARBA00032556"/>
    </source>
</evidence>
<evidence type="ECO:0000256" key="2">
    <source>
        <dbReference type="ARBA" id="ARBA00004609"/>
    </source>
</evidence>
<evidence type="ECO:0000256" key="17">
    <source>
        <dbReference type="ARBA" id="ARBA00023288"/>
    </source>
</evidence>
<keyword evidence="13" id="KW-0443">Lipid metabolism</keyword>
<evidence type="ECO:0000256" key="14">
    <source>
        <dbReference type="ARBA" id="ARBA00023136"/>
    </source>
</evidence>
<evidence type="ECO:0000256" key="4">
    <source>
        <dbReference type="ARBA" id="ARBA00012318"/>
    </source>
</evidence>
<name>A0ABR1DLI2_NECAM</name>
<evidence type="ECO:0000256" key="26">
    <source>
        <dbReference type="ARBA" id="ARBA00047779"/>
    </source>
</evidence>
<evidence type="ECO:0000256" key="13">
    <source>
        <dbReference type="ARBA" id="ARBA00023098"/>
    </source>
</evidence>
<dbReference type="Gene3D" id="3.40.720.10">
    <property type="entry name" value="Alkaline Phosphatase, subunit A"/>
    <property type="match status" value="1"/>
</dbReference>
<feature type="signal peptide" evidence="33">
    <location>
        <begin position="1"/>
        <end position="17"/>
    </location>
</feature>
<evidence type="ECO:0000256" key="8">
    <source>
        <dbReference type="ARBA" id="ARBA00022723"/>
    </source>
</evidence>
<evidence type="ECO:0000256" key="18">
    <source>
        <dbReference type="ARBA" id="ARBA00031167"/>
    </source>
</evidence>
<evidence type="ECO:0000313" key="35">
    <source>
        <dbReference type="Proteomes" id="UP001303046"/>
    </source>
</evidence>
<evidence type="ECO:0000313" key="34">
    <source>
        <dbReference type="EMBL" id="KAK6750311.1"/>
    </source>
</evidence>
<keyword evidence="15" id="KW-1015">Disulfide bond</keyword>
<evidence type="ECO:0000256" key="22">
    <source>
        <dbReference type="ARBA" id="ARBA00047322"/>
    </source>
</evidence>
<keyword evidence="35" id="KW-1185">Reference proteome</keyword>
<evidence type="ECO:0000256" key="10">
    <source>
        <dbReference type="ARBA" id="ARBA00022801"/>
    </source>
</evidence>
<comment type="catalytic activity">
    <reaction evidence="29">
        <text>sn-glycerol 3-phosphocholine + H2O = phosphocholine + glycerol + H(+)</text>
        <dbReference type="Rhea" id="RHEA:19545"/>
        <dbReference type="ChEBI" id="CHEBI:15377"/>
        <dbReference type="ChEBI" id="CHEBI:15378"/>
        <dbReference type="ChEBI" id="CHEBI:16870"/>
        <dbReference type="ChEBI" id="CHEBI:17754"/>
        <dbReference type="ChEBI" id="CHEBI:295975"/>
        <dbReference type="EC" id="3.1.4.38"/>
    </reaction>
    <physiologicalReaction direction="left-to-right" evidence="29">
        <dbReference type="Rhea" id="RHEA:19546"/>
    </physiologicalReaction>
</comment>
<evidence type="ECO:0000256" key="23">
    <source>
        <dbReference type="ARBA" id="ARBA00047482"/>
    </source>
</evidence>
<keyword evidence="10" id="KW-0378">Hydrolase</keyword>
<evidence type="ECO:0000256" key="1">
    <source>
        <dbReference type="ARBA" id="ARBA00001947"/>
    </source>
</evidence>
<accession>A0ABR1DLI2</accession>
<dbReference type="InterPro" id="IPR002591">
    <property type="entry name" value="Phosphodiest/P_Trfase"/>
</dbReference>
<evidence type="ECO:0000256" key="20">
    <source>
        <dbReference type="ARBA" id="ARBA00046203"/>
    </source>
</evidence>
<keyword evidence="11" id="KW-0862">Zinc</keyword>
<evidence type="ECO:0000256" key="7">
    <source>
        <dbReference type="ARBA" id="ARBA00022622"/>
    </source>
</evidence>
<feature type="transmembrane region" description="Helical" evidence="32">
    <location>
        <begin position="354"/>
        <end position="375"/>
    </location>
</feature>
<dbReference type="PANTHER" id="PTHR10151:SF66">
    <property type="entry name" value="GLYCEROPHOSPHOCHOLINE CHOLINEPHOSPHODIESTERASE ENPP6"/>
    <property type="match status" value="1"/>
</dbReference>
<evidence type="ECO:0000256" key="27">
    <source>
        <dbReference type="ARBA" id="ARBA00048209"/>
    </source>
</evidence>
<evidence type="ECO:0000256" key="16">
    <source>
        <dbReference type="ARBA" id="ARBA00023180"/>
    </source>
</evidence>
<evidence type="ECO:0000256" key="33">
    <source>
        <dbReference type="SAM" id="SignalP"/>
    </source>
</evidence>
<keyword evidence="5" id="KW-1003">Cell membrane</keyword>
<keyword evidence="32" id="KW-1133">Transmembrane helix</keyword>
<comment type="cofactor">
    <cofactor evidence="1">
        <name>Zn(2+)</name>
        <dbReference type="ChEBI" id="CHEBI:29105"/>
    </cofactor>
</comment>
<comment type="catalytic activity">
    <reaction evidence="21">
        <text>1-dodecanoyl-sn-glycero-3-phosphocholine + H2O = 1-dodecanoyl-sn-glycerol + phosphocholine + H(+)</text>
        <dbReference type="Rhea" id="RHEA:41127"/>
        <dbReference type="ChEBI" id="CHEBI:15377"/>
        <dbReference type="ChEBI" id="CHEBI:15378"/>
        <dbReference type="ChEBI" id="CHEBI:74966"/>
        <dbReference type="ChEBI" id="CHEBI:75529"/>
        <dbReference type="ChEBI" id="CHEBI:295975"/>
    </reaction>
    <physiologicalReaction direction="left-to-right" evidence="21">
        <dbReference type="Rhea" id="RHEA:41128"/>
    </physiologicalReaction>
</comment>
<evidence type="ECO:0000256" key="21">
    <source>
        <dbReference type="ARBA" id="ARBA00047290"/>
    </source>
</evidence>
<keyword evidence="17" id="KW-0449">Lipoprotein</keyword>
<comment type="catalytic activity">
    <reaction evidence="23">
        <text>glycero-2-phosphocholine + H2O = phosphocholine + glycerol + H(+)</text>
        <dbReference type="Rhea" id="RHEA:61684"/>
        <dbReference type="ChEBI" id="CHEBI:15377"/>
        <dbReference type="ChEBI" id="CHEBI:15378"/>
        <dbReference type="ChEBI" id="CHEBI:17754"/>
        <dbReference type="ChEBI" id="CHEBI:144950"/>
        <dbReference type="ChEBI" id="CHEBI:295975"/>
    </reaction>
    <physiologicalReaction direction="left-to-right" evidence="23">
        <dbReference type="Rhea" id="RHEA:61685"/>
    </physiologicalReaction>
</comment>
<comment type="subcellular location">
    <subcellularLocation>
        <location evidence="2">Cell membrane</location>
        <topology evidence="2">Lipid-anchor</topology>
        <topology evidence="2">GPI-anchor</topology>
    </subcellularLocation>
</comment>
<comment type="catalytic activity">
    <reaction evidence="30">
        <text>1-(9Z,12Z)-octadecadienoyl-sn-glycero-3-phosphocholine + H2O = 1-(9Z,12Z-octadecadienoyl)-sn-glycerol + phosphocholine + H(+)</text>
        <dbReference type="Rhea" id="RHEA:41115"/>
        <dbReference type="ChEBI" id="CHEBI:15377"/>
        <dbReference type="ChEBI" id="CHEBI:15378"/>
        <dbReference type="ChEBI" id="CHEBI:28733"/>
        <dbReference type="ChEBI" id="CHEBI:75561"/>
        <dbReference type="ChEBI" id="CHEBI:295975"/>
    </reaction>
    <physiologicalReaction direction="left-to-right" evidence="30">
        <dbReference type="Rhea" id="RHEA:41116"/>
    </physiologicalReaction>
</comment>
<dbReference type="SUPFAM" id="SSF53649">
    <property type="entry name" value="Alkaline phosphatase-like"/>
    <property type="match status" value="1"/>
</dbReference>
<dbReference type="EC" id="3.1.4.38" evidence="4"/>
<evidence type="ECO:0000256" key="32">
    <source>
        <dbReference type="SAM" id="Phobius"/>
    </source>
</evidence>
<comment type="catalytic activity">
    <reaction evidence="26">
        <text>1-tetradecanoyl-sn-glycero-3-phosphocholine + H2O = 1-tetradecanoyl-sn-glycerol + phosphocholine + H(+)</text>
        <dbReference type="Rhea" id="RHEA:40999"/>
        <dbReference type="ChEBI" id="CHEBI:15377"/>
        <dbReference type="ChEBI" id="CHEBI:15378"/>
        <dbReference type="ChEBI" id="CHEBI:64489"/>
        <dbReference type="ChEBI" id="CHEBI:75536"/>
        <dbReference type="ChEBI" id="CHEBI:295975"/>
    </reaction>
    <physiologicalReaction direction="left-to-right" evidence="26">
        <dbReference type="Rhea" id="RHEA:41000"/>
    </physiologicalReaction>
</comment>
<comment type="catalytic activity">
    <reaction evidence="31">
        <text>1-(5Z,8Z,11Z,14Z-eicosatetraenoyl)-sn-glycero-3-phosphocholine + H2O = 1-(5Z,8Z,11Z,14Z-eicosatetraenoyl)-sn-glycerol + phosphocholine + H(+)</text>
        <dbReference type="Rhea" id="RHEA:41003"/>
        <dbReference type="ChEBI" id="CHEBI:15377"/>
        <dbReference type="ChEBI" id="CHEBI:15378"/>
        <dbReference type="ChEBI" id="CHEBI:34071"/>
        <dbReference type="ChEBI" id="CHEBI:74344"/>
        <dbReference type="ChEBI" id="CHEBI:295975"/>
    </reaction>
    <physiologicalReaction direction="left-to-right" evidence="31">
        <dbReference type="Rhea" id="RHEA:41004"/>
    </physiologicalReaction>
</comment>
<dbReference type="PANTHER" id="PTHR10151">
    <property type="entry name" value="ECTONUCLEOTIDE PYROPHOSPHATASE/PHOSPHODIESTERASE"/>
    <property type="match status" value="1"/>
</dbReference>
<comment type="caution">
    <text evidence="34">The sequence shown here is derived from an EMBL/GenBank/DDBJ whole genome shotgun (WGS) entry which is preliminary data.</text>
</comment>
<feature type="chain" id="PRO_5046341354" description="glycerophosphocholine cholinephosphodiesterase" evidence="33">
    <location>
        <begin position="18"/>
        <end position="465"/>
    </location>
</feature>
<keyword evidence="16" id="KW-0325">Glycoprotein</keyword>
<keyword evidence="7" id="KW-0336">GPI-anchor</keyword>
<evidence type="ECO:0000256" key="9">
    <source>
        <dbReference type="ARBA" id="ARBA00022729"/>
    </source>
</evidence>
<comment type="catalytic activity">
    <reaction evidence="27">
        <text>1-hexadecanoyl-sn-glycero-3-phosphocholine + H2O = 1-hexadecanoyl-sn-glycerol + phosphocholine + H(+)</text>
        <dbReference type="Rhea" id="RHEA:41119"/>
        <dbReference type="ChEBI" id="CHEBI:15377"/>
        <dbReference type="ChEBI" id="CHEBI:15378"/>
        <dbReference type="ChEBI" id="CHEBI:72998"/>
        <dbReference type="ChEBI" id="CHEBI:75542"/>
        <dbReference type="ChEBI" id="CHEBI:295975"/>
    </reaction>
    <physiologicalReaction direction="left-to-right" evidence="27">
        <dbReference type="Rhea" id="RHEA:41120"/>
    </physiologicalReaction>
</comment>
<evidence type="ECO:0000256" key="12">
    <source>
        <dbReference type="ARBA" id="ARBA00022963"/>
    </source>
</evidence>
<keyword evidence="14 32" id="KW-0472">Membrane</keyword>
<sequence>MITSLCLLLSLFGLIDTQKLVVIIAEGLSGAHFHRFSHLSGLRLFEEEGVWSTRLFPVFPTLPLPNRHTLLTGVLPRKHGMMNDFVFNWRTGQEFLNFTLDSDFKKSEWWMTDPIYVTATEAKASVAMFFFPECNVNWMPAPHLCIPPREDGLTFADERIAKIVVEATMSHDLVLVYHPNIREQIASIGPKRSNERTATEVDQFQQALERLTAQARERIDLNVIVVSPHGLVDVPRRNIRVLDDYLPMELLQVTIGSGAVKQLIAQPGKTHQVYSQLRNHTPIPNVKIYYTAPKVGDLPEWYHYKKSSTVPDLVLVAQPGYAIVTRDFGKQIPPATPNEIKAGMSGYNNHYPDMLGVFLAYGPGLHCFCVGVVIAEQLHSRSHSLFRKGYHKGPLELCDVYTLMCSLLRIDDCNTSCGRILRIDDVLTSDTRVAVRAKLHASINRASFVDVAIAVVVVVVVVMLL</sequence>
<evidence type="ECO:0000256" key="30">
    <source>
        <dbReference type="ARBA" id="ARBA00049092"/>
    </source>
</evidence>
<keyword evidence="9 33" id="KW-0732">Signal</keyword>
<evidence type="ECO:0000256" key="25">
    <source>
        <dbReference type="ARBA" id="ARBA00047600"/>
    </source>
</evidence>
<comment type="catalytic activity">
    <reaction evidence="25">
        <text>a 1-acyl-sn-glycero-3-phosphocholine + H2O = a 1-acyl-sn-glycerol + phosphocholine + H(+)</text>
        <dbReference type="Rhea" id="RHEA:44720"/>
        <dbReference type="ChEBI" id="CHEBI:15377"/>
        <dbReference type="ChEBI" id="CHEBI:15378"/>
        <dbReference type="ChEBI" id="CHEBI:58168"/>
        <dbReference type="ChEBI" id="CHEBI:64683"/>
        <dbReference type="ChEBI" id="CHEBI:295975"/>
    </reaction>
    <physiologicalReaction direction="left-to-right" evidence="25">
        <dbReference type="Rhea" id="RHEA:44721"/>
    </physiologicalReaction>
</comment>
<dbReference type="Pfam" id="PF01663">
    <property type="entry name" value="Phosphodiest"/>
    <property type="match status" value="1"/>
</dbReference>
<evidence type="ECO:0000256" key="15">
    <source>
        <dbReference type="ARBA" id="ARBA00023157"/>
    </source>
</evidence>
<protein>
    <recommendedName>
        <fullName evidence="4">glycerophosphocholine cholinephosphodiesterase</fullName>
        <ecNumber evidence="4">3.1.4.38</ecNumber>
    </recommendedName>
    <alternativeName>
        <fullName evidence="19">Choline-specific glycerophosphodiester phosphodiesterase</fullName>
    </alternativeName>
    <alternativeName>
        <fullName evidence="18">Ectonucleotide pyrophosphatase/phosphodiesterase family member 6</fullName>
    </alternativeName>
</protein>
<dbReference type="Proteomes" id="UP001303046">
    <property type="component" value="Unassembled WGS sequence"/>
</dbReference>
<comment type="similarity">
    <text evidence="3">Belongs to the nucleotide pyrophosphatase/phosphodiesterase family.</text>
</comment>
<comment type="catalytic activity">
    <reaction evidence="24">
        <text>a 1-O-alkyl-sn-glycero-3-phosphocholine + H2O = a 1-O-alkyl-sn-glycerol + phosphocholine + H(+)</text>
        <dbReference type="Rhea" id="RHEA:36083"/>
        <dbReference type="ChEBI" id="CHEBI:15377"/>
        <dbReference type="ChEBI" id="CHEBI:15378"/>
        <dbReference type="ChEBI" id="CHEBI:15850"/>
        <dbReference type="ChEBI" id="CHEBI:30909"/>
        <dbReference type="ChEBI" id="CHEBI:295975"/>
    </reaction>
    <physiologicalReaction direction="left-to-right" evidence="24">
        <dbReference type="Rhea" id="RHEA:36084"/>
    </physiologicalReaction>
</comment>
<evidence type="ECO:0000256" key="28">
    <source>
        <dbReference type="ARBA" id="ARBA00048234"/>
    </source>
</evidence>
<evidence type="ECO:0000256" key="29">
    <source>
        <dbReference type="ARBA" id="ARBA00048703"/>
    </source>
</evidence>
<keyword evidence="32" id="KW-0812">Transmembrane</keyword>
<comment type="catalytic activity">
    <reaction evidence="22">
        <text>1-(9Z-octadecenoyl)-sn-glycero-3-phosphocholine + H2O = 1-(9Z-octadecenoyl)-sn-glycerol + phosphocholine + H(+)</text>
        <dbReference type="Rhea" id="RHEA:41091"/>
        <dbReference type="ChEBI" id="CHEBI:15377"/>
        <dbReference type="ChEBI" id="CHEBI:15378"/>
        <dbReference type="ChEBI" id="CHEBI:28610"/>
        <dbReference type="ChEBI" id="CHEBI:75757"/>
        <dbReference type="ChEBI" id="CHEBI:295975"/>
    </reaction>
    <physiologicalReaction direction="left-to-right" evidence="22">
        <dbReference type="Rhea" id="RHEA:41092"/>
    </physiologicalReaction>
</comment>
<comment type="catalytic activity">
    <reaction evidence="28">
        <text>sphing-4-enine-phosphocholine + H2O = sphing-4-enine + phosphocholine + H(+)</text>
        <dbReference type="Rhea" id="RHEA:41095"/>
        <dbReference type="ChEBI" id="CHEBI:15377"/>
        <dbReference type="ChEBI" id="CHEBI:15378"/>
        <dbReference type="ChEBI" id="CHEBI:57756"/>
        <dbReference type="ChEBI" id="CHEBI:58906"/>
        <dbReference type="ChEBI" id="CHEBI:295975"/>
    </reaction>
    <physiologicalReaction direction="left-to-right" evidence="28">
        <dbReference type="Rhea" id="RHEA:41096"/>
    </physiologicalReaction>
</comment>
<evidence type="ECO:0000256" key="3">
    <source>
        <dbReference type="ARBA" id="ARBA00010594"/>
    </source>
</evidence>